<dbReference type="Gene3D" id="1.25.10.10">
    <property type="entry name" value="Leucine-rich Repeat Variant"/>
    <property type="match status" value="1"/>
</dbReference>
<evidence type="ECO:0000256" key="5">
    <source>
        <dbReference type="ARBA" id="ARBA00022927"/>
    </source>
</evidence>
<keyword evidence="3" id="KW-0813">Transport</keyword>
<dbReference type="AlphaFoldDB" id="A0A9P7BBG3"/>
<dbReference type="Pfam" id="PF18777">
    <property type="entry name" value="CRM1_repeat"/>
    <property type="match status" value="1"/>
</dbReference>
<dbReference type="GO" id="GO:0006611">
    <property type="term" value="P:protein export from nucleus"/>
    <property type="evidence" value="ECO:0007669"/>
    <property type="project" value="InterPro"/>
</dbReference>
<dbReference type="Pfam" id="PF18787">
    <property type="entry name" value="CRM1_repeat_3"/>
    <property type="match status" value="1"/>
</dbReference>
<dbReference type="InterPro" id="IPR045065">
    <property type="entry name" value="XPO1/5"/>
</dbReference>
<name>A0A9P7BBG3_MAUEX</name>
<protein>
    <recommendedName>
        <fullName evidence="7">Exportin-1</fullName>
    </recommendedName>
</protein>
<evidence type="ECO:0000256" key="7">
    <source>
        <dbReference type="ARBA" id="ARBA00073514"/>
    </source>
</evidence>
<dbReference type="InterPro" id="IPR016024">
    <property type="entry name" value="ARM-type_fold"/>
</dbReference>
<dbReference type="Pfam" id="PF03810">
    <property type="entry name" value="IBN_N"/>
    <property type="match status" value="1"/>
</dbReference>
<feature type="domain" description="Importin N-terminal" evidence="8">
    <location>
        <begin position="34"/>
        <end position="100"/>
    </location>
</feature>
<evidence type="ECO:0000313" key="9">
    <source>
        <dbReference type="EMBL" id="KAG0672062.1"/>
    </source>
</evidence>
<dbReference type="InterPro" id="IPR013598">
    <property type="entry name" value="Exportin-1/Importin-b-like"/>
</dbReference>
<dbReference type="InterPro" id="IPR001494">
    <property type="entry name" value="Importin-beta_N"/>
</dbReference>
<dbReference type="GO" id="GO:0000055">
    <property type="term" value="P:ribosomal large subunit export from nucleus"/>
    <property type="evidence" value="ECO:0007669"/>
    <property type="project" value="TreeGrafter"/>
</dbReference>
<dbReference type="GO" id="GO:0031267">
    <property type="term" value="F:small GTPase binding"/>
    <property type="evidence" value="ECO:0007669"/>
    <property type="project" value="InterPro"/>
</dbReference>
<dbReference type="OrthoDB" id="27218at2759"/>
<comment type="similarity">
    <text evidence="2">Belongs to the exportin family.</text>
</comment>
<dbReference type="GO" id="GO:0000056">
    <property type="term" value="P:ribosomal small subunit export from nucleus"/>
    <property type="evidence" value="ECO:0007669"/>
    <property type="project" value="TreeGrafter"/>
</dbReference>
<evidence type="ECO:0000313" key="10">
    <source>
        <dbReference type="Proteomes" id="UP000750334"/>
    </source>
</evidence>
<comment type="caution">
    <text evidence="9">The sequence shown here is derived from an EMBL/GenBank/DDBJ whole genome shotgun (WGS) entry which is preliminary data.</text>
</comment>
<dbReference type="InterPro" id="IPR041123">
    <property type="entry name" value="CRM1_repeat"/>
</dbReference>
<gene>
    <name evidence="9" type="primary">CRM1_1</name>
    <name evidence="9" type="ORF">C6P45_004077</name>
</gene>
<dbReference type="InterPro" id="IPR041235">
    <property type="entry name" value="Exp1_repeat_2"/>
</dbReference>
<dbReference type="SUPFAM" id="SSF48371">
    <property type="entry name" value="ARM repeat"/>
    <property type="match status" value="1"/>
</dbReference>
<sequence>MATSFDLSSNFNIELLDKIVNTFYGGSGKLQQDAQVALTTFQNDPNSWMKVDQILQFSKNDNTRFIALSILDKLIKTRWKSLPVEQRVGIRNFIVGMIISLVQEGAKSGLKIDSQLVRKCDITLVEILKQDWPDNWPDFIPEVINSSMTDPTICSNNLIILKILYEEIFDFSSDRMTQAKVVKMKKSMSQVCLQIYLHIVDILKLNNTSSVLEISALECLLGYSEWIPPDYIFQTNVLQLLSSIYIKKQETRNITLKCLTTITGVAVPSNPQNITEMVESFIYVLKNLTANSPSATSGLKLTYASSNFTKQQFFQDLATYLTRFLKIYRDKLEVDNAELRSVLLTSHEYLVQLSRIDETEIFKTCIDYWHELTSALFVEIQQYPIADILPSFELSFEMRGSGAMNPQILKQIPLKKHIYEHICSELRHIIITEKMVRPEEIIVVKDVDSGEVVREVVHDSEMSDLYYSQKETLVYLTNLDFDDTERIILEELDRQLDLLSTYTKGEEENQNGWAWDNLNCLCWSIGSIPSTISEESENIFIKNILDKLTRIQDDHISNPNDRALFDSNVMYIVGQYPRFLKNHWQFLLQIMNKLFQCMHDNNEGIKDMACDTFERVVSRCKYQFVINRPDDTESNVPMINNIVNNMGQITSDLSPSQLTSFYKSCATVIREQRDFNLRNELLMDLMKLPNSGWRSILNIQLQVDTDDKFKTLVKLLDINIGVCGSIGRYYAIQLQQIHTDLVGLYGVASECIAEESKIVGIQTNDTVRIRICRAIKRKILNLFRLFISDLNFTDFDKWFEPLLKQFLVVSLNDYKVEPPNLKEAELLVYANTITMKCGQRLPENVVLILENVFFPTLNVIKNDMNNYPDHRLYFYQLLRIINYKNFEVIIDIPQDNFFSMFFDTICWAFKHHNREIEETGLQIAIDMLTNIDNLTDNNTDFQIKFYQKYYLLLVNETFFALTDSDHEPAFAKQALLLRSLMKLAYDNRIPTTLIDSGSNAPDNYSNTVTLNEYITKLLTGAFPNLTVDQVEGFINALMKNYNNAASFTSTVKDFLIQSKEIGADPTDYLYDEDAH</sequence>
<dbReference type="InterPro" id="IPR011989">
    <property type="entry name" value="ARM-like"/>
</dbReference>
<dbReference type="Pfam" id="PF08767">
    <property type="entry name" value="CRM1_C"/>
    <property type="match status" value="1"/>
</dbReference>
<evidence type="ECO:0000256" key="6">
    <source>
        <dbReference type="ARBA" id="ARBA00023242"/>
    </source>
</evidence>
<dbReference type="FunFam" id="1.25.10.10:FF:001255">
    <property type="entry name" value="Exportin 1"/>
    <property type="match status" value="1"/>
</dbReference>
<dbReference type="InterPro" id="IPR014877">
    <property type="entry name" value="XPO1_C_dom"/>
</dbReference>
<dbReference type="SMART" id="SM01102">
    <property type="entry name" value="CRM1_C"/>
    <property type="match status" value="1"/>
</dbReference>
<dbReference type="EMBL" id="PUHR01000005">
    <property type="protein sequence ID" value="KAG0672062.1"/>
    <property type="molecule type" value="Genomic_DNA"/>
</dbReference>
<keyword evidence="4" id="KW-0509">mRNA transport</keyword>
<dbReference type="Pfam" id="PF18784">
    <property type="entry name" value="CRM1_repeat_2"/>
    <property type="match status" value="1"/>
</dbReference>
<evidence type="ECO:0000256" key="1">
    <source>
        <dbReference type="ARBA" id="ARBA00004123"/>
    </source>
</evidence>
<dbReference type="GO" id="GO:0005737">
    <property type="term" value="C:cytoplasm"/>
    <property type="evidence" value="ECO:0007669"/>
    <property type="project" value="TreeGrafter"/>
</dbReference>
<keyword evidence="5" id="KW-0653">Protein transport</keyword>
<accession>A0A9P7BBG3</accession>
<evidence type="ECO:0000259" key="8">
    <source>
        <dbReference type="PROSITE" id="PS50166"/>
    </source>
</evidence>
<dbReference type="PANTHER" id="PTHR11223:SF2">
    <property type="entry name" value="EXPORTIN-1"/>
    <property type="match status" value="1"/>
</dbReference>
<evidence type="ECO:0000256" key="2">
    <source>
        <dbReference type="ARBA" id="ARBA00009466"/>
    </source>
</evidence>
<dbReference type="GO" id="GO:0005634">
    <property type="term" value="C:nucleus"/>
    <property type="evidence" value="ECO:0007669"/>
    <property type="project" value="UniProtKB-SubCell"/>
</dbReference>
<dbReference type="InterPro" id="IPR040485">
    <property type="entry name" value="XPO1_repeat_3"/>
</dbReference>
<organism evidence="9 10">
    <name type="scientific">Maudiozyma exigua</name>
    <name type="common">Yeast</name>
    <name type="synonym">Kazachstania exigua</name>
    <dbReference type="NCBI Taxonomy" id="34358"/>
    <lineage>
        <taxon>Eukaryota</taxon>
        <taxon>Fungi</taxon>
        <taxon>Dikarya</taxon>
        <taxon>Ascomycota</taxon>
        <taxon>Saccharomycotina</taxon>
        <taxon>Saccharomycetes</taxon>
        <taxon>Saccharomycetales</taxon>
        <taxon>Saccharomycetaceae</taxon>
        <taxon>Maudiozyma</taxon>
    </lineage>
</organism>
<dbReference type="Pfam" id="PF08389">
    <property type="entry name" value="Xpo1"/>
    <property type="match status" value="1"/>
</dbReference>
<keyword evidence="10" id="KW-1185">Reference proteome</keyword>
<keyword evidence="6" id="KW-0539">Nucleus</keyword>
<evidence type="ECO:0000256" key="3">
    <source>
        <dbReference type="ARBA" id="ARBA00022448"/>
    </source>
</evidence>
<dbReference type="GO" id="GO:0051028">
    <property type="term" value="P:mRNA transport"/>
    <property type="evidence" value="ECO:0007669"/>
    <property type="project" value="UniProtKB-KW"/>
</dbReference>
<dbReference type="Proteomes" id="UP000750334">
    <property type="component" value="Unassembled WGS sequence"/>
</dbReference>
<proteinExistence type="inferred from homology"/>
<dbReference type="GO" id="GO:0051170">
    <property type="term" value="P:import into nucleus"/>
    <property type="evidence" value="ECO:0007669"/>
    <property type="project" value="UniProtKB-ARBA"/>
</dbReference>
<reference evidence="9 10" key="1">
    <citation type="submission" date="2020-11" db="EMBL/GenBank/DDBJ databases">
        <title>Kefir isolates.</title>
        <authorList>
            <person name="Marcisauskas S."/>
            <person name="Kim Y."/>
            <person name="Blasche S."/>
        </authorList>
    </citation>
    <scope>NUCLEOTIDE SEQUENCE [LARGE SCALE GENOMIC DNA]</scope>
    <source>
        <strain evidence="9 10">OG2</strain>
    </source>
</reference>
<dbReference type="SMART" id="SM00913">
    <property type="entry name" value="IBN_N"/>
    <property type="match status" value="1"/>
</dbReference>
<comment type="subcellular location">
    <subcellularLocation>
        <location evidence="1">Nucleus</location>
    </subcellularLocation>
</comment>
<dbReference type="PROSITE" id="PS50166">
    <property type="entry name" value="IMPORTIN_B_NT"/>
    <property type="match status" value="1"/>
</dbReference>
<dbReference type="PANTHER" id="PTHR11223">
    <property type="entry name" value="EXPORTIN 1/5"/>
    <property type="match status" value="1"/>
</dbReference>
<dbReference type="GO" id="GO:0005049">
    <property type="term" value="F:nuclear export signal receptor activity"/>
    <property type="evidence" value="ECO:0007669"/>
    <property type="project" value="InterPro"/>
</dbReference>
<evidence type="ECO:0000256" key="4">
    <source>
        <dbReference type="ARBA" id="ARBA00022816"/>
    </source>
</evidence>